<dbReference type="GeneID" id="40088657"/>
<evidence type="ECO:0000313" key="1">
    <source>
        <dbReference type="EMBL" id="AUZ95413.1"/>
    </source>
</evidence>
<evidence type="ECO:0000313" key="2">
    <source>
        <dbReference type="Proteomes" id="UP000223025"/>
    </source>
</evidence>
<organism evidence="1 2">
    <name type="scientific">Agrobacterium phage Atu_ph07</name>
    <dbReference type="NCBI Taxonomy" id="2024264"/>
    <lineage>
        <taxon>Viruses</taxon>
        <taxon>Duplodnaviria</taxon>
        <taxon>Heunggongvirae</taxon>
        <taxon>Uroviricota</taxon>
        <taxon>Caudoviricetes</taxon>
        <taxon>Polybotosvirus</taxon>
        <taxon>Polybotosvirus Atuph07</taxon>
    </lineage>
</organism>
<reference evidence="1 2" key="1">
    <citation type="submission" date="2017-06" db="EMBL/GenBank/DDBJ databases">
        <authorList>
            <person name="Kim H.J."/>
            <person name="Triplett B.A."/>
        </authorList>
    </citation>
    <scope>NUCLEOTIDE SEQUENCE [LARGE SCALE GENOMIC DNA]</scope>
</reference>
<dbReference type="EMBL" id="MF403008">
    <property type="protein sequence ID" value="AUZ95413.1"/>
    <property type="molecule type" value="Genomic_DNA"/>
</dbReference>
<keyword evidence="2" id="KW-1185">Reference proteome</keyword>
<dbReference type="Proteomes" id="UP000223025">
    <property type="component" value="Segment"/>
</dbReference>
<dbReference type="RefSeq" id="YP_009612319.1">
    <property type="nucleotide sequence ID" value="NC_042013.1"/>
</dbReference>
<protein>
    <submittedName>
        <fullName evidence="1">Uncharacterized protein</fullName>
    </submittedName>
</protein>
<dbReference type="KEGG" id="vg:40088657"/>
<proteinExistence type="predicted"/>
<sequence>MHNKTTIGEEETILDTIERLNKLKNRMEDNGLLNDVKVVDDTIDIIKHLVTTGPYGVTLQDIDK</sequence>
<accession>A0A2L0V0V6</accession>
<name>A0A2L0V0V6_9CAUD</name>